<evidence type="ECO:0008006" key="4">
    <source>
        <dbReference type="Google" id="ProtNLM"/>
    </source>
</evidence>
<evidence type="ECO:0000256" key="1">
    <source>
        <dbReference type="SAM" id="SignalP"/>
    </source>
</evidence>
<dbReference type="eggNOG" id="ENOG50312J2">
    <property type="taxonomic scope" value="Bacteria"/>
</dbReference>
<dbReference type="RefSeq" id="WP_138956893.1">
    <property type="nucleotide sequence ID" value="NZ_AFSL01000062.1"/>
</dbReference>
<evidence type="ECO:0000313" key="2">
    <source>
        <dbReference type="EMBL" id="SFF02214.1"/>
    </source>
</evidence>
<dbReference type="OrthoDB" id="1123113at2"/>
<reference evidence="2 3" key="1">
    <citation type="submission" date="2016-10" db="EMBL/GenBank/DDBJ databases">
        <authorList>
            <person name="de Groot N.N."/>
        </authorList>
    </citation>
    <scope>NUCLEOTIDE SEQUENCE [LARGE SCALE GENOMIC DNA]</scope>
    <source>
        <strain evidence="2 3">DSM 19012</strain>
    </source>
</reference>
<keyword evidence="3" id="KW-1185">Reference proteome</keyword>
<feature type="signal peptide" evidence="1">
    <location>
        <begin position="1"/>
        <end position="20"/>
    </location>
</feature>
<keyword evidence="1" id="KW-0732">Signal</keyword>
<evidence type="ECO:0000313" key="3">
    <source>
        <dbReference type="Proteomes" id="UP000181976"/>
    </source>
</evidence>
<dbReference type="Proteomes" id="UP000181976">
    <property type="component" value="Unassembled WGS sequence"/>
</dbReference>
<feature type="chain" id="PRO_5010336780" description="DUF2059 domain-containing protein" evidence="1">
    <location>
        <begin position="21"/>
        <end position="141"/>
    </location>
</feature>
<sequence>MKTTTIVSMIVLGLTINLNAANPQTSGDILSIKNKAVLFASLRHIEENTRKVSDWMLNEKTFEPGTEMTKTAYFMSKFAAPVEESRQIEEWMLNESLFTYFEEAAEIEPWMFDEELFSNSSNETMKQIKEWMLDADGLRIQ</sequence>
<gene>
    <name evidence="2" type="ORF">SAMN05444380_12734</name>
</gene>
<accession>A0A1I2F9T5</accession>
<protein>
    <recommendedName>
        <fullName evidence="4">DUF2059 domain-containing protein</fullName>
    </recommendedName>
</protein>
<dbReference type="InParanoid" id="A0A1I2F9T5"/>
<dbReference type="EMBL" id="FONA01000027">
    <property type="protein sequence ID" value="SFF02214.1"/>
    <property type="molecule type" value="Genomic_DNA"/>
</dbReference>
<proteinExistence type="predicted"/>
<organism evidence="2 3">
    <name type="scientific">Thermophagus xiamenensis</name>
    <dbReference type="NCBI Taxonomy" id="385682"/>
    <lineage>
        <taxon>Bacteria</taxon>
        <taxon>Pseudomonadati</taxon>
        <taxon>Bacteroidota</taxon>
        <taxon>Bacteroidia</taxon>
        <taxon>Marinilabiliales</taxon>
        <taxon>Marinilabiliaceae</taxon>
        <taxon>Thermophagus</taxon>
    </lineage>
</organism>
<dbReference type="AlphaFoldDB" id="A0A1I2F9T5"/>
<name>A0A1I2F9T5_9BACT</name>